<dbReference type="OrthoDB" id="9795226at2"/>
<organism evidence="2 3">
    <name type="scientific">Paenimyroides marinum</name>
    <dbReference type="NCBI Taxonomy" id="1159016"/>
    <lineage>
        <taxon>Bacteria</taxon>
        <taxon>Pseudomonadati</taxon>
        <taxon>Bacteroidota</taxon>
        <taxon>Flavobacteriia</taxon>
        <taxon>Flavobacteriales</taxon>
        <taxon>Flavobacteriaceae</taxon>
        <taxon>Paenimyroides</taxon>
    </lineage>
</organism>
<dbReference type="NCBIfam" id="NF003967">
    <property type="entry name" value="PRK05461.1"/>
    <property type="match status" value="1"/>
</dbReference>
<dbReference type="Proteomes" id="UP000199634">
    <property type="component" value="Unassembled WGS sequence"/>
</dbReference>
<dbReference type="Gene3D" id="2.60.40.1470">
    <property type="entry name" value="ApaG domain"/>
    <property type="match status" value="1"/>
</dbReference>
<dbReference type="SUPFAM" id="SSF110069">
    <property type="entry name" value="ApaG-like"/>
    <property type="match status" value="1"/>
</dbReference>
<evidence type="ECO:0000259" key="1">
    <source>
        <dbReference type="PROSITE" id="PS51087"/>
    </source>
</evidence>
<dbReference type="AlphaFoldDB" id="A0A1H6K825"/>
<gene>
    <name evidence="2" type="ORF">SAMN02927937_01012</name>
</gene>
<sequence length="128" mass="14524">MVSKITKGIKVVVKVRYAGQSLRLNTLLNFFNYEISIENRNNNTVQLLRRYWLIKDSLNNDVTVEGEGVVGKTPVINPEGIFEYTSGCSIMGYTGSMQGYFTFVDLSTSEIFHVKIPLFNMSIPKIFN</sequence>
<feature type="domain" description="ApaG" evidence="1">
    <location>
        <begin position="3"/>
        <end position="128"/>
    </location>
</feature>
<name>A0A1H6K825_9FLAO</name>
<dbReference type="PANTHER" id="PTHR47191:SF2">
    <property type="entry name" value="OS05G0170800 PROTEIN"/>
    <property type="match status" value="1"/>
</dbReference>
<dbReference type="InterPro" id="IPR036767">
    <property type="entry name" value="ApaG_sf"/>
</dbReference>
<evidence type="ECO:0000313" key="3">
    <source>
        <dbReference type="Proteomes" id="UP000199634"/>
    </source>
</evidence>
<evidence type="ECO:0000313" key="2">
    <source>
        <dbReference type="EMBL" id="SEH71402.1"/>
    </source>
</evidence>
<dbReference type="Pfam" id="PF04379">
    <property type="entry name" value="DUF525"/>
    <property type="match status" value="1"/>
</dbReference>
<reference evidence="2 3" key="1">
    <citation type="submission" date="2016-10" db="EMBL/GenBank/DDBJ databases">
        <authorList>
            <person name="de Groot N.N."/>
        </authorList>
    </citation>
    <scope>NUCLEOTIDE SEQUENCE [LARGE SCALE GENOMIC DNA]</scope>
    <source>
        <strain evidence="2 3">CGMCC 1.10825</strain>
    </source>
</reference>
<proteinExistence type="predicted"/>
<dbReference type="InterPro" id="IPR050718">
    <property type="entry name" value="ApaG-like"/>
</dbReference>
<dbReference type="InterPro" id="IPR007474">
    <property type="entry name" value="ApaG_domain"/>
</dbReference>
<dbReference type="PANTHER" id="PTHR47191">
    <property type="entry name" value="OS05G0170800 PROTEIN"/>
    <property type="match status" value="1"/>
</dbReference>
<dbReference type="EMBL" id="FNXE01000010">
    <property type="protein sequence ID" value="SEH71402.1"/>
    <property type="molecule type" value="Genomic_DNA"/>
</dbReference>
<dbReference type="RefSeq" id="WP_091097002.1">
    <property type="nucleotide sequence ID" value="NZ_FNXE01000010.1"/>
</dbReference>
<dbReference type="STRING" id="1159016.SAMN02927937_01012"/>
<accession>A0A1H6K825</accession>
<keyword evidence="3" id="KW-1185">Reference proteome</keyword>
<dbReference type="PROSITE" id="PS51087">
    <property type="entry name" value="APAG"/>
    <property type="match status" value="1"/>
</dbReference>
<protein>
    <submittedName>
        <fullName evidence="2">ApaG protein</fullName>
    </submittedName>
</protein>